<dbReference type="EMBL" id="LGRX02017817">
    <property type="protein sequence ID" value="KAK3260356.1"/>
    <property type="molecule type" value="Genomic_DNA"/>
</dbReference>
<proteinExistence type="predicted"/>
<evidence type="ECO:0000256" key="1">
    <source>
        <dbReference type="SAM" id="SignalP"/>
    </source>
</evidence>
<dbReference type="AlphaFoldDB" id="A0AAE0KTN5"/>
<feature type="signal peptide" evidence="1">
    <location>
        <begin position="1"/>
        <end position="17"/>
    </location>
</feature>
<evidence type="ECO:0000313" key="3">
    <source>
        <dbReference type="Proteomes" id="UP001190700"/>
    </source>
</evidence>
<accession>A0AAE0KTN5</accession>
<sequence>VEAWVSALLSLTSPVIGANAVISASGISAGAAGVGAPLLGGGVPPPEAELLARALRDSVATAEGWDVAKCSQACADFVHEAAKLRLQLTLLKGIHPFGKLPMKALEANAFPAMVYALPELAEEECELDELPAGKEATQEHWRAFVHMLQARVSEFQMFVKSKLAALGSSFRTVNEDQLARALRGELAPEDIARPPEAEGALEAEAGAVVEPVAVAVAF</sequence>
<keyword evidence="3" id="KW-1185">Reference proteome</keyword>
<feature type="chain" id="PRO_5042244934" evidence="1">
    <location>
        <begin position="18"/>
        <end position="218"/>
    </location>
</feature>
<evidence type="ECO:0000313" key="2">
    <source>
        <dbReference type="EMBL" id="KAK3260356.1"/>
    </source>
</evidence>
<protein>
    <submittedName>
        <fullName evidence="2">Uncharacterized protein</fullName>
    </submittedName>
</protein>
<name>A0AAE0KTN5_9CHLO</name>
<organism evidence="2 3">
    <name type="scientific">Cymbomonas tetramitiformis</name>
    <dbReference type="NCBI Taxonomy" id="36881"/>
    <lineage>
        <taxon>Eukaryota</taxon>
        <taxon>Viridiplantae</taxon>
        <taxon>Chlorophyta</taxon>
        <taxon>Pyramimonadophyceae</taxon>
        <taxon>Pyramimonadales</taxon>
        <taxon>Pyramimonadaceae</taxon>
        <taxon>Cymbomonas</taxon>
    </lineage>
</organism>
<reference evidence="2 3" key="1">
    <citation type="journal article" date="2015" name="Genome Biol. Evol.">
        <title>Comparative Genomics of a Bacterivorous Green Alga Reveals Evolutionary Causalities and Consequences of Phago-Mixotrophic Mode of Nutrition.</title>
        <authorList>
            <person name="Burns J.A."/>
            <person name="Paasch A."/>
            <person name="Narechania A."/>
            <person name="Kim E."/>
        </authorList>
    </citation>
    <scope>NUCLEOTIDE SEQUENCE [LARGE SCALE GENOMIC DNA]</scope>
    <source>
        <strain evidence="2 3">PLY_AMNH</strain>
    </source>
</reference>
<feature type="non-terminal residue" evidence="2">
    <location>
        <position position="1"/>
    </location>
</feature>
<keyword evidence="1" id="KW-0732">Signal</keyword>
<dbReference type="Proteomes" id="UP001190700">
    <property type="component" value="Unassembled WGS sequence"/>
</dbReference>
<gene>
    <name evidence="2" type="ORF">CYMTET_30682</name>
</gene>
<comment type="caution">
    <text evidence="2">The sequence shown here is derived from an EMBL/GenBank/DDBJ whole genome shotgun (WGS) entry which is preliminary data.</text>
</comment>